<keyword evidence="6" id="KW-0255">Endonuclease</keyword>
<comment type="cofactor">
    <cofactor evidence="6">
        <name>Mg(2+)</name>
        <dbReference type="ChEBI" id="CHEBI:18420"/>
    </cofactor>
</comment>
<evidence type="ECO:0000313" key="9">
    <source>
        <dbReference type="EMBL" id="KAL3759412.1"/>
    </source>
</evidence>
<keyword evidence="4" id="KW-0862">Zinc</keyword>
<dbReference type="SUPFAM" id="SSF52980">
    <property type="entry name" value="Restriction endonuclease-like"/>
    <property type="match status" value="1"/>
</dbReference>
<dbReference type="InterPro" id="IPR006166">
    <property type="entry name" value="ERCC4_domain"/>
</dbReference>
<evidence type="ECO:0000256" key="4">
    <source>
        <dbReference type="ARBA" id="ARBA00022833"/>
    </source>
</evidence>
<feature type="domain" description="RanBP2-type" evidence="8">
    <location>
        <begin position="1170"/>
        <end position="1199"/>
    </location>
</feature>
<keyword evidence="6" id="KW-0540">Nuclease</keyword>
<dbReference type="InterPro" id="IPR001876">
    <property type="entry name" value="Znf_RanBP2"/>
</dbReference>
<keyword evidence="6" id="KW-0460">Magnesium</keyword>
<keyword evidence="6" id="KW-0227">DNA damage</keyword>
<dbReference type="GO" id="GO:0008270">
    <property type="term" value="F:zinc ion binding"/>
    <property type="evidence" value="ECO:0007669"/>
    <property type="project" value="UniProtKB-KW"/>
</dbReference>
<dbReference type="PANTHER" id="PTHR13451">
    <property type="entry name" value="CLASS II CROSSOVER JUNCTION ENDONUCLEASE MUS81"/>
    <property type="match status" value="1"/>
</dbReference>
<dbReference type="SMART" id="SM00891">
    <property type="entry name" value="ERCC4"/>
    <property type="match status" value="1"/>
</dbReference>
<evidence type="ECO:0000256" key="1">
    <source>
        <dbReference type="ARBA" id="ARBA00022723"/>
    </source>
</evidence>
<comment type="similarity">
    <text evidence="6">Belongs to the XPF family.</text>
</comment>
<sequence>MVLVSIHVRPTSGYHHPNKIDHLLIDSAERLETIQEKYSTAGSSTTRLYYGDHELPLNSSIGSHNFDDGTILECCRSPALSAALTACLKDFEKIKKLSVQERTMENLMKVLQTPTHIRNDPDHEMWESWSNDKLKTRTINLATIKAVLQRQGRYHVHDLPKCTDCPSLFAALERHNVWTGGNGGSVFKQQAHIFKPQKKDGNPSTNWILLEEKLRIQATIKREFSTGLLQFTPGYDAPSIDWLEEFVRRDHARHCSTGQQNSLVGRNDYASTADLHLAHLVNTPTRQQSSPLRSNGSSKRSNDNRSLSAVAQSSPTQRASSYIPQYASGPFAVLAALHLAMHSKHLHSNGRRLLTLTEDQLKRMAQPLCRSNLYDKARIRGRNAFACMDALIEKQLVRKEIVRNNIAGADGGEIEKWGLLRDAEELGMKCADFDRAVNHVIPLRSFNRHTDNLKSSMNIVLCLDTREDVHLLDRLKMSCEDEKVPFIEKELPAGDYFGLEEYVLPLVVERKSWSDLADSCLGRGRALNRLDCVKLGSSSGCCSGNCQLCKMKRCGCRRVMFIIEGERCLGTDSVHRTAKKCTKESCCSACKLLSERHEVTQDALEGVLHRLQIEHGCFIVYSKSYNETMSLLFDIRTLLEESNHIFGEERLLFETYASNARRKSSANVHHVQQPRPTRVQDLNVETMVALVGSCEWDLDLVHSLCGETSDVGARPNSPPSRRKTRDMSDDFVIELNESEDDGDSLSDLDFANNDRTQTNNKTVYLDSDSDDEIQVVTEIRGGGDTYLSIDDEVEALSCEGVGARGGIRNESQAVNVGSDCESDDDDDPFSNLSRFNKDERRKSMVAPLDSDDSDSDDSIILLGQGTASVPARPTMSGKRGSMASSVAIRLQYDSDDDFQYKQPCKTSELPASASIFKSTTPPSTTKKRKASNDMYYEKRNVNLHCTERVYPLLILHGWDDYDRQFHLRLDKMWKEICPRISDNGQMNVIYTESVSRLKARIQDSGFALIRRRTLMRFTLWMQLAIGVQIRSVQRMRFADEIKSYFHQNETPLRAIRSLALSSGSSAPETTRLGPRLTPAATSTQCTVSRDRVFQSAAMTVGKNYPTSSNRDIDSVREARLKRFDKNSSDRHEQNPSTSWSCRECTFDNNLADGICAMCGSGDPARLPSMAVQMWSCSRCTFKNAIDCDICSACDTPKSLSSDVVAKAVSASLPSTYRPDNSISSSMDLPPKVASKRVARCGACGKEDHTRANATEFNCPAYNDEKEVERREKIRLKREQSLASEQAQIRAIEREVATSEKMQAELARINEELKRNNERAEAFRKEELKRRKKKVERLQKRQNGTT</sequence>
<evidence type="ECO:0000256" key="6">
    <source>
        <dbReference type="RuleBase" id="RU369042"/>
    </source>
</evidence>
<comment type="caution">
    <text evidence="9">The sequence shown here is derived from an EMBL/GenBank/DDBJ whole genome shotgun (WGS) entry which is preliminary data.</text>
</comment>
<dbReference type="InterPro" id="IPR011335">
    <property type="entry name" value="Restrct_endonuc-II-like"/>
</dbReference>
<dbReference type="GO" id="GO:0005634">
    <property type="term" value="C:nucleus"/>
    <property type="evidence" value="ECO:0007669"/>
    <property type="project" value="UniProtKB-SubCell"/>
</dbReference>
<dbReference type="CDD" id="cd21036">
    <property type="entry name" value="WH_MUS81"/>
    <property type="match status" value="1"/>
</dbReference>
<dbReference type="GO" id="GO:0048476">
    <property type="term" value="C:Holliday junction resolvase complex"/>
    <property type="evidence" value="ECO:0007669"/>
    <property type="project" value="UniProtKB-UniRule"/>
</dbReference>
<feature type="region of interest" description="Disordered" evidence="7">
    <location>
        <begin position="1323"/>
        <end position="1345"/>
    </location>
</feature>
<dbReference type="Gene3D" id="1.10.10.10">
    <property type="entry name" value="Winged helix-like DNA-binding domain superfamily/Winged helix DNA-binding domain"/>
    <property type="match status" value="1"/>
</dbReference>
<gene>
    <name evidence="9" type="ORF">ACHAWU_000711</name>
</gene>
<dbReference type="GO" id="GO:0006308">
    <property type="term" value="P:DNA catabolic process"/>
    <property type="evidence" value="ECO:0007669"/>
    <property type="project" value="UniProtKB-UniRule"/>
</dbReference>
<reference evidence="9 10" key="1">
    <citation type="submission" date="2024-10" db="EMBL/GenBank/DDBJ databases">
        <title>Updated reference genomes for cyclostephanoid diatoms.</title>
        <authorList>
            <person name="Roberts W.R."/>
            <person name="Alverson A.J."/>
        </authorList>
    </citation>
    <scope>NUCLEOTIDE SEQUENCE [LARGE SCALE GENOMIC DNA]</scope>
    <source>
        <strain evidence="9 10">AJA232-27</strain>
    </source>
</reference>
<proteinExistence type="inferred from homology"/>
<dbReference type="InterPro" id="IPR033309">
    <property type="entry name" value="Mus81"/>
</dbReference>
<organism evidence="9 10">
    <name type="scientific">Discostella pseudostelligera</name>
    <dbReference type="NCBI Taxonomy" id="259834"/>
    <lineage>
        <taxon>Eukaryota</taxon>
        <taxon>Sar</taxon>
        <taxon>Stramenopiles</taxon>
        <taxon>Ochrophyta</taxon>
        <taxon>Bacillariophyta</taxon>
        <taxon>Coscinodiscophyceae</taxon>
        <taxon>Thalassiosirophycidae</taxon>
        <taxon>Stephanodiscales</taxon>
        <taxon>Stephanodiscaceae</taxon>
        <taxon>Discostella</taxon>
    </lineage>
</organism>
<dbReference type="Gene3D" id="3.40.50.10130">
    <property type="match status" value="1"/>
</dbReference>
<dbReference type="Proteomes" id="UP001530293">
    <property type="component" value="Unassembled WGS sequence"/>
</dbReference>
<name>A0ABD3MB39_9STRA</name>
<evidence type="ECO:0000259" key="8">
    <source>
        <dbReference type="PROSITE" id="PS50199"/>
    </source>
</evidence>
<keyword evidence="6" id="KW-0233">DNA recombination</keyword>
<keyword evidence="10" id="KW-1185">Reference proteome</keyword>
<evidence type="ECO:0000256" key="7">
    <source>
        <dbReference type="SAM" id="MobiDB-lite"/>
    </source>
</evidence>
<comment type="subunit">
    <text evidence="6">Interacts with EME1.</text>
</comment>
<dbReference type="PROSITE" id="PS01358">
    <property type="entry name" value="ZF_RANBP2_1"/>
    <property type="match status" value="1"/>
</dbReference>
<evidence type="ECO:0000256" key="5">
    <source>
        <dbReference type="PROSITE-ProRule" id="PRU00322"/>
    </source>
</evidence>
<keyword evidence="6" id="KW-0234">DNA repair</keyword>
<dbReference type="PANTHER" id="PTHR13451:SF0">
    <property type="entry name" value="CROSSOVER JUNCTION ENDONUCLEASE MUS81"/>
    <property type="match status" value="1"/>
</dbReference>
<comment type="function">
    <text evidence="6">Interacts with EME1 to form a DNA structure-specific endonuclease with substrate preference for branched DNA structures with a 5'-end at the branch nick. Typical substrates include 3'-flap structures, D-loops, replication forks and nicked Holliday junctions. May be required in mitosis for the processing of stalled or collapsed replication fork intermediates. May be required in meiosis for the repair of meiosis-specific double strand breaks subsequent to single-end invasion (SEI).</text>
</comment>
<accession>A0ABD3MB39</accession>
<dbReference type="InterPro" id="IPR047417">
    <property type="entry name" value="WHD_MUS81"/>
</dbReference>
<evidence type="ECO:0000313" key="10">
    <source>
        <dbReference type="Proteomes" id="UP001530293"/>
    </source>
</evidence>
<dbReference type="PROSITE" id="PS50199">
    <property type="entry name" value="ZF_RANBP2_2"/>
    <property type="match status" value="1"/>
</dbReference>
<dbReference type="EC" id="3.1.22.-" evidence="6"/>
<dbReference type="SUPFAM" id="SSF90209">
    <property type="entry name" value="Ran binding protein zinc finger-like"/>
    <property type="match status" value="1"/>
</dbReference>
<dbReference type="InterPro" id="IPR036443">
    <property type="entry name" value="Znf_RanBP2_sf"/>
</dbReference>
<dbReference type="EMBL" id="JALLBG020000200">
    <property type="protein sequence ID" value="KAL3759412.1"/>
    <property type="molecule type" value="Genomic_DNA"/>
</dbReference>
<feature type="region of interest" description="Disordered" evidence="7">
    <location>
        <begin position="708"/>
        <end position="728"/>
    </location>
</feature>
<dbReference type="SMART" id="SM00547">
    <property type="entry name" value="ZnF_RBZ"/>
    <property type="match status" value="2"/>
</dbReference>
<dbReference type="Pfam" id="PF02732">
    <property type="entry name" value="ERCC4"/>
    <property type="match status" value="1"/>
</dbReference>
<feature type="region of interest" description="Disordered" evidence="7">
    <location>
        <begin position="281"/>
        <end position="318"/>
    </location>
</feature>
<dbReference type="GO" id="GO:0000727">
    <property type="term" value="P:double-strand break repair via break-induced replication"/>
    <property type="evidence" value="ECO:0007669"/>
    <property type="project" value="UniProtKB-UniRule"/>
</dbReference>
<dbReference type="GO" id="GO:0008821">
    <property type="term" value="F:crossover junction DNA endonuclease activity"/>
    <property type="evidence" value="ECO:0007669"/>
    <property type="project" value="UniProtKB-UniRule"/>
</dbReference>
<evidence type="ECO:0000256" key="2">
    <source>
        <dbReference type="ARBA" id="ARBA00022771"/>
    </source>
</evidence>
<evidence type="ECO:0000256" key="3">
    <source>
        <dbReference type="ARBA" id="ARBA00022801"/>
    </source>
</evidence>
<keyword evidence="3 6" id="KW-0378">Hydrolase</keyword>
<comment type="subcellular location">
    <subcellularLocation>
        <location evidence="6">Nucleus</location>
    </subcellularLocation>
</comment>
<dbReference type="InterPro" id="IPR036388">
    <property type="entry name" value="WH-like_DNA-bd_sf"/>
</dbReference>
<keyword evidence="1 6" id="KW-0479">Metal-binding</keyword>
<feature type="region of interest" description="Disordered" evidence="7">
    <location>
        <begin position="815"/>
        <end position="856"/>
    </location>
</feature>
<protein>
    <recommendedName>
        <fullName evidence="6">Crossover junction endonuclease MUS81</fullName>
        <ecNumber evidence="6">3.1.22.-</ecNumber>
    </recommendedName>
</protein>
<dbReference type="Gene3D" id="2.30.30.380">
    <property type="entry name" value="Zn-finger domain of Sec23/24"/>
    <property type="match status" value="1"/>
</dbReference>
<keyword evidence="2 5" id="KW-0863">Zinc-finger</keyword>
<keyword evidence="6" id="KW-0539">Nucleus</keyword>
<dbReference type="GO" id="GO:0003677">
    <property type="term" value="F:DNA binding"/>
    <property type="evidence" value="ECO:0007669"/>
    <property type="project" value="UniProtKB-UniRule"/>
</dbReference>
<feature type="compositionally biased region" description="Polar residues" evidence="7">
    <location>
        <begin position="282"/>
        <end position="318"/>
    </location>
</feature>